<keyword evidence="4 8" id="KW-0418">Kinase</keyword>
<reference evidence="10" key="1">
    <citation type="submission" date="2017-07" db="EMBL/GenBank/DDBJ databases">
        <title>The cable genome - Insights into the physiology and evolution of filamentous bacteria capable of sulfide oxidation via long distance electron transfer.</title>
        <authorList>
            <person name="Thorup C."/>
            <person name="Bjerg J.T."/>
            <person name="Schreiber L."/>
            <person name="Nielsen L.P."/>
            <person name="Kjeldsen K.U."/>
            <person name="Boesen T."/>
            <person name="Boggild A."/>
            <person name="Meysman F."/>
            <person name="Geelhoed J."/>
            <person name="Schramm A."/>
        </authorList>
    </citation>
    <scope>NUCLEOTIDE SEQUENCE [LARGE SCALE GENOMIC DNA]</scope>
    <source>
        <strain evidence="10">GS</strain>
    </source>
</reference>
<evidence type="ECO:0000256" key="8">
    <source>
        <dbReference type="HAMAP-Rule" id="MF_00238"/>
    </source>
</evidence>
<protein>
    <recommendedName>
        <fullName evidence="8">Cytidylate kinase</fullName>
        <shortName evidence="8">CK</shortName>
        <ecNumber evidence="8">2.7.4.25</ecNumber>
    </recommendedName>
    <alternativeName>
        <fullName evidence="8">Cytidine monophosphate kinase</fullName>
        <shortName evidence="8">CMP kinase</shortName>
    </alternativeName>
</protein>
<dbReference type="GO" id="GO:0006220">
    <property type="term" value="P:pyrimidine nucleotide metabolic process"/>
    <property type="evidence" value="ECO:0007669"/>
    <property type="project" value="UniProtKB-UniRule"/>
</dbReference>
<feature type="binding site" evidence="8">
    <location>
        <begin position="20"/>
        <end position="28"/>
    </location>
    <ligand>
        <name>ATP</name>
        <dbReference type="ChEBI" id="CHEBI:30616"/>
    </ligand>
</feature>
<dbReference type="GO" id="GO:0005829">
    <property type="term" value="C:cytosol"/>
    <property type="evidence" value="ECO:0007669"/>
    <property type="project" value="TreeGrafter"/>
</dbReference>
<dbReference type="InterPro" id="IPR011994">
    <property type="entry name" value="Cytidylate_kinase_dom"/>
</dbReference>
<dbReference type="GO" id="GO:0036430">
    <property type="term" value="F:CMP kinase activity"/>
    <property type="evidence" value="ECO:0007669"/>
    <property type="project" value="RHEA"/>
</dbReference>
<dbReference type="PANTHER" id="PTHR21299">
    <property type="entry name" value="CYTIDYLATE KINASE/PANTOATE-BETA-ALANINE LIGASE"/>
    <property type="match status" value="1"/>
</dbReference>
<dbReference type="GO" id="GO:0036431">
    <property type="term" value="F:dCMP kinase activity"/>
    <property type="evidence" value="ECO:0007669"/>
    <property type="project" value="InterPro"/>
</dbReference>
<dbReference type="EMBL" id="NQJD01000044">
    <property type="protein sequence ID" value="TAA74006.1"/>
    <property type="molecule type" value="Genomic_DNA"/>
</dbReference>
<dbReference type="InterPro" id="IPR003136">
    <property type="entry name" value="Cytidylate_kin"/>
</dbReference>
<dbReference type="AlphaFoldDB" id="A0A521FZ10"/>
<dbReference type="GO" id="GO:0015949">
    <property type="term" value="P:nucleobase-containing small molecule interconversion"/>
    <property type="evidence" value="ECO:0007669"/>
    <property type="project" value="TreeGrafter"/>
</dbReference>
<keyword evidence="5 8" id="KW-0067">ATP-binding</keyword>
<dbReference type="PANTHER" id="PTHR21299:SF2">
    <property type="entry name" value="CYTIDYLATE KINASE"/>
    <property type="match status" value="1"/>
</dbReference>
<evidence type="ECO:0000256" key="6">
    <source>
        <dbReference type="ARBA" id="ARBA00047615"/>
    </source>
</evidence>
<comment type="subcellular location">
    <subcellularLocation>
        <location evidence="8">Cytoplasm</location>
    </subcellularLocation>
</comment>
<name>A0A521FZ10_9BACT</name>
<dbReference type="CDD" id="cd02020">
    <property type="entry name" value="CMPK"/>
    <property type="match status" value="1"/>
</dbReference>
<keyword evidence="2 8" id="KW-0808">Transferase</keyword>
<keyword evidence="11" id="KW-1185">Reference proteome</keyword>
<keyword evidence="3 8" id="KW-0547">Nucleotide-binding</keyword>
<evidence type="ECO:0000256" key="7">
    <source>
        <dbReference type="ARBA" id="ARBA00048478"/>
    </source>
</evidence>
<dbReference type="Pfam" id="PF02224">
    <property type="entry name" value="Cytidylate_kin"/>
    <property type="match status" value="1"/>
</dbReference>
<evidence type="ECO:0000256" key="4">
    <source>
        <dbReference type="ARBA" id="ARBA00022777"/>
    </source>
</evidence>
<evidence type="ECO:0000256" key="3">
    <source>
        <dbReference type="ARBA" id="ARBA00022741"/>
    </source>
</evidence>
<comment type="similarity">
    <text evidence="1 8">Belongs to the cytidylate kinase family. Type 1 subfamily.</text>
</comment>
<accession>A0A521FZ10</accession>
<keyword evidence="8" id="KW-0963">Cytoplasm</keyword>
<comment type="catalytic activity">
    <reaction evidence="7 8">
        <text>CMP + ATP = CDP + ADP</text>
        <dbReference type="Rhea" id="RHEA:11600"/>
        <dbReference type="ChEBI" id="CHEBI:30616"/>
        <dbReference type="ChEBI" id="CHEBI:58069"/>
        <dbReference type="ChEBI" id="CHEBI:60377"/>
        <dbReference type="ChEBI" id="CHEBI:456216"/>
        <dbReference type="EC" id="2.7.4.25"/>
    </reaction>
</comment>
<comment type="catalytic activity">
    <reaction evidence="6 8">
        <text>dCMP + ATP = dCDP + ADP</text>
        <dbReference type="Rhea" id="RHEA:25094"/>
        <dbReference type="ChEBI" id="CHEBI:30616"/>
        <dbReference type="ChEBI" id="CHEBI:57566"/>
        <dbReference type="ChEBI" id="CHEBI:58593"/>
        <dbReference type="ChEBI" id="CHEBI:456216"/>
        <dbReference type="EC" id="2.7.4.25"/>
    </reaction>
</comment>
<dbReference type="GO" id="GO:0005524">
    <property type="term" value="F:ATP binding"/>
    <property type="evidence" value="ECO:0007669"/>
    <property type="project" value="UniProtKB-UniRule"/>
</dbReference>
<dbReference type="HAMAP" id="MF_00238">
    <property type="entry name" value="Cytidyl_kinase_type1"/>
    <property type="match status" value="1"/>
</dbReference>
<evidence type="ECO:0000256" key="2">
    <source>
        <dbReference type="ARBA" id="ARBA00022679"/>
    </source>
</evidence>
<proteinExistence type="inferred from homology"/>
<organism evidence="10 11">
    <name type="scientific">Candidatus Electronema aureum</name>
    <dbReference type="NCBI Taxonomy" id="2005002"/>
    <lineage>
        <taxon>Bacteria</taxon>
        <taxon>Pseudomonadati</taxon>
        <taxon>Thermodesulfobacteriota</taxon>
        <taxon>Desulfobulbia</taxon>
        <taxon>Desulfobulbales</taxon>
        <taxon>Desulfobulbaceae</taxon>
        <taxon>Candidatus Electronema</taxon>
    </lineage>
</organism>
<comment type="caution">
    <text evidence="10">The sequence shown here is derived from an EMBL/GenBank/DDBJ whole genome shotgun (WGS) entry which is preliminary data.</text>
</comment>
<dbReference type="EC" id="2.7.4.25" evidence="8"/>
<feature type="domain" description="Cytidylate kinase" evidence="9">
    <location>
        <begin position="16"/>
        <end position="232"/>
    </location>
</feature>
<evidence type="ECO:0000313" key="10">
    <source>
        <dbReference type="EMBL" id="TAA74006.1"/>
    </source>
</evidence>
<evidence type="ECO:0000259" key="9">
    <source>
        <dbReference type="Pfam" id="PF02224"/>
    </source>
</evidence>
<dbReference type="NCBIfam" id="TIGR00017">
    <property type="entry name" value="cmk"/>
    <property type="match status" value="1"/>
</dbReference>
<dbReference type="Proteomes" id="UP000316238">
    <property type="component" value="Unassembled WGS sequence"/>
</dbReference>
<dbReference type="Gene3D" id="3.40.50.300">
    <property type="entry name" value="P-loop containing nucleotide triphosphate hydrolases"/>
    <property type="match status" value="1"/>
</dbReference>
<gene>
    <name evidence="8" type="primary">cmk</name>
    <name evidence="10" type="ORF">CDV28_14414</name>
</gene>
<dbReference type="InterPro" id="IPR027417">
    <property type="entry name" value="P-loop_NTPase"/>
</dbReference>
<dbReference type="SUPFAM" id="SSF52540">
    <property type="entry name" value="P-loop containing nucleoside triphosphate hydrolases"/>
    <property type="match status" value="1"/>
</dbReference>
<evidence type="ECO:0000256" key="1">
    <source>
        <dbReference type="ARBA" id="ARBA00009427"/>
    </source>
</evidence>
<evidence type="ECO:0000313" key="11">
    <source>
        <dbReference type="Proteomes" id="UP000316238"/>
    </source>
</evidence>
<sequence length="235" mass="25442">MEGEMVMSGAMRLKVVTIDGPSGVGKSTVSRKVAAALGWTYLDTGAMYRAVGFQCRQAGIELADSAALNVLLARLDIRLLPPLHEGDDVRVFLHDEDISAAIRSPEAGMMASQVSALPTVRSTLTALQQKMGRAGEIVAEGRDTGTVVFPAAAWKFYLDAPPEERCRRRVGQLRAKGQAVPDEAELLAQIIERDRNDRERTIAPLRMAEDAVLIDASELTADEVAERMLAVVSLL</sequence>
<evidence type="ECO:0000256" key="5">
    <source>
        <dbReference type="ARBA" id="ARBA00022840"/>
    </source>
</evidence>